<dbReference type="AlphaFoldDB" id="A0A7X2LVV1"/>
<dbReference type="OrthoDB" id="1955171at2"/>
<proteinExistence type="predicted"/>
<evidence type="ECO:0000313" key="1">
    <source>
        <dbReference type="EMBL" id="MRX70790.1"/>
    </source>
</evidence>
<name>A0A7X2LVV1_9BACI</name>
<keyword evidence="2" id="KW-1185">Reference proteome</keyword>
<protein>
    <recommendedName>
        <fullName evidence="3">Cold-shock protein</fullName>
    </recommendedName>
</protein>
<evidence type="ECO:0000313" key="2">
    <source>
        <dbReference type="Proteomes" id="UP000448867"/>
    </source>
</evidence>
<evidence type="ECO:0008006" key="3">
    <source>
        <dbReference type="Google" id="ProtNLM"/>
    </source>
</evidence>
<reference evidence="1 2" key="1">
    <citation type="submission" date="2019-11" db="EMBL/GenBank/DDBJ databases">
        <title>Bacillus lacus genome.</title>
        <authorList>
            <person name="Allen C.J."/>
            <person name="Newman J.D."/>
        </authorList>
    </citation>
    <scope>NUCLEOTIDE SEQUENCE [LARGE SCALE GENOMIC DNA]</scope>
    <source>
        <strain evidence="1 2">KCTC 33946</strain>
    </source>
</reference>
<dbReference type="EMBL" id="WKKI01000001">
    <property type="protein sequence ID" value="MRX70790.1"/>
    <property type="molecule type" value="Genomic_DNA"/>
</dbReference>
<accession>A0A7X2LVV1</accession>
<dbReference type="Pfam" id="PF14169">
    <property type="entry name" value="YdjO"/>
    <property type="match status" value="1"/>
</dbReference>
<comment type="caution">
    <text evidence="1">The sequence shown here is derived from an EMBL/GenBank/DDBJ whole genome shotgun (WGS) entry which is preliminary data.</text>
</comment>
<dbReference type="RefSeq" id="WP_154305909.1">
    <property type="nucleotide sequence ID" value="NZ_WKKI01000001.1"/>
</dbReference>
<gene>
    <name evidence="1" type="ORF">GJU40_01245</name>
</gene>
<dbReference type="Proteomes" id="UP000448867">
    <property type="component" value="Unassembled WGS sequence"/>
</dbReference>
<dbReference type="InterPro" id="IPR025916">
    <property type="entry name" value="YdjO"/>
</dbReference>
<sequence>MWNNGQKEKPPESVVKVWSCGSETCNGWMRDNFKHSEEPDCPLCGHAMVVSERTLPILENFPVSAKK</sequence>
<organism evidence="1 2">
    <name type="scientific">Metabacillus lacus</name>
    <dbReference type="NCBI Taxonomy" id="1983721"/>
    <lineage>
        <taxon>Bacteria</taxon>
        <taxon>Bacillati</taxon>
        <taxon>Bacillota</taxon>
        <taxon>Bacilli</taxon>
        <taxon>Bacillales</taxon>
        <taxon>Bacillaceae</taxon>
        <taxon>Metabacillus</taxon>
    </lineage>
</organism>